<accession>A0A397RYG8</accession>
<proteinExistence type="predicted"/>
<dbReference type="InParanoid" id="A0A397RYG8"/>
<evidence type="ECO:0000313" key="1">
    <source>
        <dbReference type="EMBL" id="RIA75441.1"/>
    </source>
</evidence>
<dbReference type="Proteomes" id="UP000266506">
    <property type="component" value="Unassembled WGS sequence"/>
</dbReference>
<evidence type="ECO:0000313" key="2">
    <source>
        <dbReference type="Proteomes" id="UP000266506"/>
    </source>
</evidence>
<protein>
    <submittedName>
        <fullName evidence="1">Uncharacterized protein</fullName>
    </submittedName>
</protein>
<comment type="caution">
    <text evidence="1">The sequence shown here is derived from an EMBL/GenBank/DDBJ whole genome shotgun (WGS) entry which is preliminary data.</text>
</comment>
<feature type="non-terminal residue" evidence="1">
    <location>
        <position position="1"/>
    </location>
</feature>
<organism evidence="1 2">
    <name type="scientific">Anaeroplasma bactoclasticum</name>
    <dbReference type="NCBI Taxonomy" id="2088"/>
    <lineage>
        <taxon>Bacteria</taxon>
        <taxon>Bacillati</taxon>
        <taxon>Mycoplasmatota</taxon>
        <taxon>Mollicutes</taxon>
        <taxon>Anaeroplasmatales</taxon>
        <taxon>Anaeroplasmataceae</taxon>
        <taxon>Anaeroplasma</taxon>
    </lineage>
</organism>
<dbReference type="EMBL" id="QXEV01000019">
    <property type="protein sequence ID" value="RIA75441.1"/>
    <property type="molecule type" value="Genomic_DNA"/>
</dbReference>
<name>A0A397RYG8_9MOLU</name>
<dbReference type="AlphaFoldDB" id="A0A397RYG8"/>
<reference evidence="1 2" key="1">
    <citation type="submission" date="2018-08" db="EMBL/GenBank/DDBJ databases">
        <title>Genomic Encyclopedia of Archaeal and Bacterial Type Strains, Phase II (KMG-II): from individual species to whole genera.</title>
        <authorList>
            <person name="Goeker M."/>
        </authorList>
    </citation>
    <scope>NUCLEOTIDE SEQUENCE [LARGE SCALE GENOMIC DNA]</scope>
    <source>
        <strain evidence="1 2">ATCC 27112</strain>
    </source>
</reference>
<sequence length="103" mass="12481">SHQVLVKELDLTEEFCKSSYQEFLSEEENPLTPINKIHSYMKKFMRNHEGFSRDDIQDWMNLISFIINEPENRYDKLKLFLKMAISTPKKVRFRDVMSKKGWY</sequence>
<keyword evidence="2" id="KW-1185">Reference proteome</keyword>
<gene>
    <name evidence="1" type="ORF">EI71_01476</name>
</gene>